<reference evidence="1" key="2">
    <citation type="submission" date="2021-04" db="EMBL/GenBank/DDBJ databases">
        <authorList>
            <person name="Gilroy R."/>
        </authorList>
    </citation>
    <scope>NUCLEOTIDE SEQUENCE</scope>
    <source>
        <strain evidence="1">CHK180-15479</strain>
    </source>
</reference>
<evidence type="ECO:0008006" key="3">
    <source>
        <dbReference type="Google" id="ProtNLM"/>
    </source>
</evidence>
<dbReference type="EMBL" id="DWWT01000034">
    <property type="protein sequence ID" value="HJC06087.1"/>
    <property type="molecule type" value="Genomic_DNA"/>
</dbReference>
<dbReference type="Proteomes" id="UP000823910">
    <property type="component" value="Unassembled WGS sequence"/>
</dbReference>
<protein>
    <recommendedName>
        <fullName evidence="3">Prepilin-type N-terminal cleavage/methylation domain-containing protein</fullName>
    </recommendedName>
</protein>
<organism evidence="1 2">
    <name type="scientific">Candidatus Enterocloster excrementipullorum</name>
    <dbReference type="NCBI Taxonomy" id="2838559"/>
    <lineage>
        <taxon>Bacteria</taxon>
        <taxon>Bacillati</taxon>
        <taxon>Bacillota</taxon>
        <taxon>Clostridia</taxon>
        <taxon>Lachnospirales</taxon>
        <taxon>Lachnospiraceae</taxon>
        <taxon>Enterocloster</taxon>
    </lineage>
</organism>
<dbReference type="AlphaFoldDB" id="A0A9D2N0D5"/>
<reference evidence="1" key="1">
    <citation type="journal article" date="2021" name="PeerJ">
        <title>Extensive microbial diversity within the chicken gut microbiome revealed by metagenomics and culture.</title>
        <authorList>
            <person name="Gilroy R."/>
            <person name="Ravi A."/>
            <person name="Getino M."/>
            <person name="Pursley I."/>
            <person name="Horton D.L."/>
            <person name="Alikhan N.F."/>
            <person name="Baker D."/>
            <person name="Gharbi K."/>
            <person name="Hall N."/>
            <person name="Watson M."/>
            <person name="Adriaenssens E.M."/>
            <person name="Foster-Nyarko E."/>
            <person name="Jarju S."/>
            <person name="Secka A."/>
            <person name="Antonio M."/>
            <person name="Oren A."/>
            <person name="Chaudhuri R.R."/>
            <person name="La Ragione R."/>
            <person name="Hildebrand F."/>
            <person name="Pallen M.J."/>
        </authorList>
    </citation>
    <scope>NUCLEOTIDE SEQUENCE</scope>
    <source>
        <strain evidence="1">CHK180-15479</strain>
    </source>
</reference>
<dbReference type="PROSITE" id="PS00409">
    <property type="entry name" value="PROKAR_NTER_METHYL"/>
    <property type="match status" value="1"/>
</dbReference>
<gene>
    <name evidence="1" type="ORF">H9704_08020</name>
</gene>
<comment type="caution">
    <text evidence="1">The sequence shown here is derived from an EMBL/GenBank/DDBJ whole genome shotgun (WGS) entry which is preliminary data.</text>
</comment>
<evidence type="ECO:0000313" key="2">
    <source>
        <dbReference type="Proteomes" id="UP000823910"/>
    </source>
</evidence>
<proteinExistence type="predicted"/>
<name>A0A9D2N0D5_9FIRM</name>
<accession>A0A9D2N0D5</accession>
<sequence length="150" mass="17640">MSKERGGFTLLEAVLTVAVGTMAAVFAAAFFSQQISLYGRHGKMRGARFQAERVCTLIDETLSLGFRFSVDPARPERLRFWTMEEEGRREYTLTKEMFWDEASWEIQLEFFEPEYGRVKARVMVLEDEELLWREERTFISLYEEGRDNGR</sequence>
<dbReference type="InterPro" id="IPR012902">
    <property type="entry name" value="N_methyl_site"/>
</dbReference>
<evidence type="ECO:0000313" key="1">
    <source>
        <dbReference type="EMBL" id="HJC06087.1"/>
    </source>
</evidence>